<evidence type="ECO:0000259" key="5">
    <source>
        <dbReference type="Pfam" id="PF21706"/>
    </source>
</evidence>
<sequence>MSRYTRRELLRLLGRAGTASMLGAMGLPLVGCGGRDESVGEAGEAAGSRQTALNRPRVVIVGGGFGGASCAKYLRRYVQDVEILLVEPQKTYHTCPFSNTVLAGMNPIDFIAHDYDTLRTAHGVEVIHQTVSEIDPVAKAASLDDGRTLGYDYLVLAPGIDMRWDAIEGYDAAAAEAMPHAWQAGDQTRLLRAQLEAMDDGGTVIIAPPNNPFRCPPGPYERASLIAHYLKQHKPKSKILILDAKEKFSKQGLFMQGWEALYPGMIEWVKGSDWGGMGRVDAGQKTIYSMFDKAFKADVVNLIPPQQAGEIALRTGLANDDGWCPVDQRSFESSIHPDLFVIGDAAVAGQMPKSGFAANSQGKVCAAAIAARLLEVDLPEPSYVNTCYSLVGPDYGISVAAVYRMQEGQIKSVEDSGGVSPTEADAQFRRDEARYARGWYQSITSDMFG</sequence>
<dbReference type="SUPFAM" id="SSF51905">
    <property type="entry name" value="FAD/NAD(P)-binding domain"/>
    <property type="match status" value="2"/>
</dbReference>
<feature type="domain" description="FAD/NAD(P)-binding" evidence="3">
    <location>
        <begin position="57"/>
        <end position="170"/>
    </location>
</feature>
<feature type="domain" description="Sulfide dehydrogenase [flavocytochrome c] flavoprotein chain central" evidence="5">
    <location>
        <begin position="188"/>
        <end position="304"/>
    </location>
</feature>
<dbReference type="Pfam" id="PF21706">
    <property type="entry name" value="FCSD_central"/>
    <property type="match status" value="1"/>
</dbReference>
<organism evidence="6 7">
    <name type="scientific">Thiohalobacter thiocyanaticus</name>
    <dbReference type="NCBI Taxonomy" id="585455"/>
    <lineage>
        <taxon>Bacteria</taxon>
        <taxon>Pseudomonadati</taxon>
        <taxon>Pseudomonadota</taxon>
        <taxon>Gammaproteobacteria</taxon>
        <taxon>Thiohalobacterales</taxon>
        <taxon>Thiohalobacteraceae</taxon>
        <taxon>Thiohalobacter</taxon>
    </lineage>
</organism>
<feature type="domain" description="Flavocytochrome c sulphide dehydrogenase flavin-binding" evidence="4">
    <location>
        <begin position="379"/>
        <end position="448"/>
    </location>
</feature>
<dbReference type="InterPro" id="IPR016156">
    <property type="entry name" value="FAD/NAD-linked_Rdtase_dimer_sf"/>
</dbReference>
<dbReference type="InterPro" id="IPR049386">
    <property type="entry name" value="FCSD_central"/>
</dbReference>
<dbReference type="Pfam" id="PF07992">
    <property type="entry name" value="Pyr_redox_2"/>
    <property type="match status" value="1"/>
</dbReference>
<evidence type="ECO:0000313" key="7">
    <source>
        <dbReference type="Proteomes" id="UP000218765"/>
    </source>
</evidence>
<name>A0A1Z4VP64_9GAMM</name>
<keyword evidence="2" id="KW-0274">FAD</keyword>
<dbReference type="EMBL" id="AP018052">
    <property type="protein sequence ID" value="BAZ93128.1"/>
    <property type="molecule type" value="Genomic_DNA"/>
</dbReference>
<proteinExistence type="predicted"/>
<dbReference type="Pfam" id="PF09242">
    <property type="entry name" value="FCSD-flav_bind"/>
    <property type="match status" value="1"/>
</dbReference>
<dbReference type="InterPro" id="IPR036188">
    <property type="entry name" value="FAD/NAD-bd_sf"/>
</dbReference>
<dbReference type="PANTHER" id="PTHR43755:SF1">
    <property type="entry name" value="FAD-DEPENDENT PYRIDINE NUCLEOTIDE-DISULPHIDE OXIDOREDUCTASE"/>
    <property type="match status" value="1"/>
</dbReference>
<evidence type="ECO:0000313" key="6">
    <source>
        <dbReference type="EMBL" id="BAZ93128.1"/>
    </source>
</evidence>
<dbReference type="Gene3D" id="3.90.760.10">
    <property type="entry name" value="Flavocytochrome c sulphide dehydrogenase, flavin-binding domain"/>
    <property type="match status" value="1"/>
</dbReference>
<dbReference type="RefSeq" id="WP_096364823.1">
    <property type="nucleotide sequence ID" value="NZ_AP018052.1"/>
</dbReference>
<accession>A0A1Z4VP64</accession>
<protein>
    <submittedName>
        <fullName evidence="6">Sulfide dehydrogenase (Flavocytochrome c), flavoprotein subunit</fullName>
    </submittedName>
</protein>
<evidence type="ECO:0000256" key="1">
    <source>
        <dbReference type="ARBA" id="ARBA00022630"/>
    </source>
</evidence>
<dbReference type="OrthoDB" id="9802771at2"/>
<reference evidence="6 7" key="1">
    <citation type="submission" date="2017-05" db="EMBL/GenBank/DDBJ databases">
        <title>Thiocyanate degradation by Thiohalobacter thiocyanaticus FOKN1.</title>
        <authorList>
            <person name="Oshiki M."/>
            <person name="Fukushima T."/>
            <person name="Kawano S."/>
            <person name="Nakagawa J."/>
        </authorList>
    </citation>
    <scope>NUCLEOTIDE SEQUENCE [LARGE SCALE GENOMIC DNA]</scope>
    <source>
        <strain evidence="6 7">FOKN1</strain>
    </source>
</reference>
<dbReference type="InterPro" id="IPR037092">
    <property type="entry name" value="FlavoCytC_S_DH_flav-bd_sf"/>
</dbReference>
<dbReference type="Gene3D" id="3.50.50.60">
    <property type="entry name" value="FAD/NAD(P)-binding domain"/>
    <property type="match status" value="2"/>
</dbReference>
<dbReference type="PANTHER" id="PTHR43755">
    <property type="match status" value="1"/>
</dbReference>
<dbReference type="InterPro" id="IPR052541">
    <property type="entry name" value="SQRD"/>
</dbReference>
<dbReference type="InterPro" id="IPR006311">
    <property type="entry name" value="TAT_signal"/>
</dbReference>
<evidence type="ECO:0000256" key="2">
    <source>
        <dbReference type="ARBA" id="ARBA00022827"/>
    </source>
</evidence>
<dbReference type="GO" id="GO:0050660">
    <property type="term" value="F:flavin adenine dinucleotide binding"/>
    <property type="evidence" value="ECO:0007669"/>
    <property type="project" value="InterPro"/>
</dbReference>
<dbReference type="Proteomes" id="UP000218765">
    <property type="component" value="Chromosome"/>
</dbReference>
<dbReference type="KEGG" id="ttc:FOKN1_0726"/>
<dbReference type="GO" id="GO:0016491">
    <property type="term" value="F:oxidoreductase activity"/>
    <property type="evidence" value="ECO:0007669"/>
    <property type="project" value="InterPro"/>
</dbReference>
<dbReference type="AlphaFoldDB" id="A0A1Z4VP64"/>
<dbReference type="FunFam" id="3.50.50.60:FF:000234">
    <property type="entry name" value="Flavocytochrome C sulfide dehydrogenase"/>
    <property type="match status" value="1"/>
</dbReference>
<evidence type="ECO:0000259" key="3">
    <source>
        <dbReference type="Pfam" id="PF07992"/>
    </source>
</evidence>
<dbReference type="SUPFAM" id="SSF55424">
    <property type="entry name" value="FAD/NAD-linked reductases, dimerisation (C-terminal) domain"/>
    <property type="match status" value="1"/>
</dbReference>
<gene>
    <name evidence="6" type="ORF">FOKN1_0726</name>
</gene>
<keyword evidence="7" id="KW-1185">Reference proteome</keyword>
<dbReference type="InterPro" id="IPR015323">
    <property type="entry name" value="FlavoCytC_S_DH_flav-bd"/>
</dbReference>
<dbReference type="InterPro" id="IPR023753">
    <property type="entry name" value="FAD/NAD-binding_dom"/>
</dbReference>
<dbReference type="PROSITE" id="PS51318">
    <property type="entry name" value="TAT"/>
    <property type="match status" value="1"/>
</dbReference>
<evidence type="ECO:0000259" key="4">
    <source>
        <dbReference type="Pfam" id="PF09242"/>
    </source>
</evidence>
<keyword evidence="1" id="KW-0285">Flavoprotein</keyword>